<evidence type="ECO:0000256" key="5">
    <source>
        <dbReference type="ARBA" id="ARBA00022692"/>
    </source>
</evidence>
<reference evidence="13 14" key="1">
    <citation type="submission" date="2023-09" db="EMBL/GenBank/DDBJ databases">
        <title>Genomes of two closely related lineages of the louse Polyplax serrata with different host specificities.</title>
        <authorList>
            <person name="Martinu J."/>
            <person name="Tarabai H."/>
            <person name="Stefka J."/>
            <person name="Hypsa V."/>
        </authorList>
    </citation>
    <scope>NUCLEOTIDE SEQUENCE [LARGE SCALE GENOMIC DNA]</scope>
    <source>
        <strain evidence="13">98ZLc_SE</strain>
    </source>
</reference>
<evidence type="ECO:0000256" key="7">
    <source>
        <dbReference type="ARBA" id="ARBA00022989"/>
    </source>
</evidence>
<sequence length="518" mass="58418">MKLAEKLGFIGTTVSLTSIAFGWGIFPWFVKLQIGKIKGLSPGTESRDFWEKIPFAFDFKIYIFNVTNYLEVQKGGVPQLEEIGPYYYAEYKEKTDLVDYQEDDSVSFYMKNTWIFNKEKTAPLTGEEIVIVPHPLLMGLILAVERDRAGILPLINKAIPILFDKPDSIFVKVKVFDFLFRGIIFNCTTKDFAASAVCAVLKKETNFLEDITPSVSKFSLLNNKNGTSEPNKFQVSRGITDYSKVGEVMTVNGKKKLSFWRGRPCNSIRGTDGTVFPPDIKPEDDIWSFNMDLCRSLPAKYVGKTEFKSISTLRYNVTLGDMANDPALKCFCTDDTKCLKRGVADLLKCGGIPIVASQPHFYDAHEDYQNGVRGLNPNAEEHGIYFDIEPMTGTPLHAKKRIQFSFPLRKINKINITQTLPNVLLPFVWLEEGVELPDHLIEKIDSELFRILRFLDIIKWVATLFGAAIVSGGIGLYYKEQNALPITPSSGSSRQSDFKSDKVTQNHELGHTNLAYIN</sequence>
<dbReference type="InterPro" id="IPR002159">
    <property type="entry name" value="CD36_fam"/>
</dbReference>
<comment type="caution">
    <text evidence="13">The sequence shown here is derived from an EMBL/GenBank/DDBJ whole genome shotgun (WGS) entry which is preliminary data.</text>
</comment>
<accession>A0ABR1BJD6</accession>
<evidence type="ECO:0000256" key="2">
    <source>
        <dbReference type="ARBA" id="ARBA00010532"/>
    </source>
</evidence>
<dbReference type="PANTHER" id="PTHR11923">
    <property type="entry name" value="SCAVENGER RECEPTOR CLASS B TYPE-1 SR-B1"/>
    <property type="match status" value="1"/>
</dbReference>
<evidence type="ECO:0000256" key="4">
    <source>
        <dbReference type="ARBA" id="ARBA00022606"/>
    </source>
</evidence>
<keyword evidence="14" id="KW-1185">Reference proteome</keyword>
<evidence type="ECO:0000256" key="3">
    <source>
        <dbReference type="ARBA" id="ARBA00022475"/>
    </source>
</evidence>
<name>A0ABR1BJD6_POLSC</name>
<dbReference type="PRINTS" id="PR01609">
    <property type="entry name" value="CD36FAMILY"/>
</dbReference>
<evidence type="ECO:0000256" key="12">
    <source>
        <dbReference type="SAM" id="Phobius"/>
    </source>
</evidence>
<evidence type="ECO:0000256" key="9">
    <source>
        <dbReference type="ARBA" id="ARBA00023157"/>
    </source>
</evidence>
<keyword evidence="9" id="KW-1015">Disulfide bond</keyword>
<keyword evidence="3" id="KW-1003">Cell membrane</keyword>
<protein>
    <recommendedName>
        <fullName evidence="15">Sensory neuron membrane protein 1</fullName>
    </recommendedName>
</protein>
<evidence type="ECO:0000256" key="6">
    <source>
        <dbReference type="ARBA" id="ARBA00022725"/>
    </source>
</evidence>
<evidence type="ECO:0000256" key="8">
    <source>
        <dbReference type="ARBA" id="ARBA00023136"/>
    </source>
</evidence>
<dbReference type="Pfam" id="PF01130">
    <property type="entry name" value="CD36"/>
    <property type="match status" value="1"/>
</dbReference>
<evidence type="ECO:0000313" key="14">
    <source>
        <dbReference type="Proteomes" id="UP001359485"/>
    </source>
</evidence>
<keyword evidence="11" id="KW-0325">Glycoprotein</keyword>
<keyword evidence="8 12" id="KW-0472">Membrane</keyword>
<organism evidence="13 14">
    <name type="scientific">Polyplax serrata</name>
    <name type="common">Common mouse louse</name>
    <dbReference type="NCBI Taxonomy" id="468196"/>
    <lineage>
        <taxon>Eukaryota</taxon>
        <taxon>Metazoa</taxon>
        <taxon>Ecdysozoa</taxon>
        <taxon>Arthropoda</taxon>
        <taxon>Hexapoda</taxon>
        <taxon>Insecta</taxon>
        <taxon>Pterygota</taxon>
        <taxon>Neoptera</taxon>
        <taxon>Paraneoptera</taxon>
        <taxon>Psocodea</taxon>
        <taxon>Troctomorpha</taxon>
        <taxon>Phthiraptera</taxon>
        <taxon>Anoplura</taxon>
        <taxon>Polyplacidae</taxon>
        <taxon>Polyplax</taxon>
    </lineage>
</organism>
<dbReference type="Proteomes" id="UP001359485">
    <property type="component" value="Unassembled WGS sequence"/>
</dbReference>
<evidence type="ECO:0008006" key="15">
    <source>
        <dbReference type="Google" id="ProtNLM"/>
    </source>
</evidence>
<dbReference type="EMBL" id="JAWJWF010000001">
    <property type="protein sequence ID" value="KAK6642065.1"/>
    <property type="molecule type" value="Genomic_DNA"/>
</dbReference>
<evidence type="ECO:0000256" key="10">
    <source>
        <dbReference type="ARBA" id="ARBA00023170"/>
    </source>
</evidence>
<dbReference type="PANTHER" id="PTHR11923:SF69">
    <property type="entry name" value="SENSORY NEURON MEMBRANE PROTEIN 1"/>
    <property type="match status" value="1"/>
</dbReference>
<evidence type="ECO:0000313" key="13">
    <source>
        <dbReference type="EMBL" id="KAK6642065.1"/>
    </source>
</evidence>
<proteinExistence type="inferred from homology"/>
<evidence type="ECO:0000256" key="11">
    <source>
        <dbReference type="ARBA" id="ARBA00023180"/>
    </source>
</evidence>
<comment type="similarity">
    <text evidence="2">Belongs to the CD36 family.</text>
</comment>
<evidence type="ECO:0000256" key="1">
    <source>
        <dbReference type="ARBA" id="ARBA00004651"/>
    </source>
</evidence>
<comment type="subcellular location">
    <subcellularLocation>
        <location evidence="1">Cell membrane</location>
        <topology evidence="1">Multi-pass membrane protein</topology>
    </subcellularLocation>
</comment>
<keyword evidence="7 12" id="KW-1133">Transmembrane helix</keyword>
<gene>
    <name evidence="13" type="ORF">RUM44_013788</name>
</gene>
<keyword evidence="6" id="KW-0552">Olfaction</keyword>
<keyword evidence="5 12" id="KW-0812">Transmembrane</keyword>
<keyword evidence="4" id="KW-0716">Sensory transduction</keyword>
<feature type="transmembrane region" description="Helical" evidence="12">
    <location>
        <begin position="7"/>
        <end position="30"/>
    </location>
</feature>
<keyword evidence="10" id="KW-0675">Receptor</keyword>